<feature type="domain" description="C2H2-type" evidence="21">
    <location>
        <begin position="1862"/>
        <end position="1889"/>
    </location>
</feature>
<feature type="domain" description="C2H2-type" evidence="21">
    <location>
        <begin position="1442"/>
        <end position="1469"/>
    </location>
</feature>
<keyword evidence="12" id="KW-0238">DNA-binding</keyword>
<evidence type="ECO:0000259" key="24">
    <source>
        <dbReference type="PROSITE" id="PS50835"/>
    </source>
</evidence>
<dbReference type="FunFam" id="3.30.160.60:FF:002093">
    <property type="match status" value="1"/>
</dbReference>
<feature type="compositionally biased region" description="Basic and acidic residues" evidence="20">
    <location>
        <begin position="1996"/>
        <end position="2008"/>
    </location>
</feature>
<dbReference type="InterPro" id="IPR003597">
    <property type="entry name" value="Ig_C1-set"/>
</dbReference>
<keyword evidence="9" id="KW-0862">Zinc</keyword>
<keyword evidence="14" id="KW-1015">Disulfide bond</keyword>
<feature type="compositionally biased region" description="Basic and acidic residues" evidence="20">
    <location>
        <begin position="270"/>
        <end position="279"/>
    </location>
</feature>
<feature type="domain" description="C2H2-type" evidence="21">
    <location>
        <begin position="406"/>
        <end position="433"/>
    </location>
</feature>
<dbReference type="CDD" id="cd07698">
    <property type="entry name" value="IgC1_MHC_I_alpha3"/>
    <property type="match status" value="1"/>
</dbReference>
<dbReference type="InterPro" id="IPR007110">
    <property type="entry name" value="Ig-like_dom"/>
</dbReference>
<evidence type="ECO:0000256" key="5">
    <source>
        <dbReference type="ARBA" id="ARBA00022723"/>
    </source>
</evidence>
<evidence type="ECO:0000256" key="1">
    <source>
        <dbReference type="ARBA" id="ARBA00004123"/>
    </source>
</evidence>
<feature type="domain" description="C2H2-type" evidence="21">
    <location>
        <begin position="462"/>
        <end position="489"/>
    </location>
</feature>
<dbReference type="PROSITE" id="PS50157">
    <property type="entry name" value="ZINC_FINGER_C2H2_2"/>
    <property type="match status" value="30"/>
</dbReference>
<feature type="domain" description="C2H2-type" evidence="21">
    <location>
        <begin position="1750"/>
        <end position="1777"/>
    </location>
</feature>
<feature type="domain" description="C2H2-type" evidence="21">
    <location>
        <begin position="434"/>
        <end position="461"/>
    </location>
</feature>
<dbReference type="Pfam" id="PF01352">
    <property type="entry name" value="KRAB"/>
    <property type="match status" value="1"/>
</dbReference>
<feature type="domain" description="C2H2-type" evidence="21">
    <location>
        <begin position="1526"/>
        <end position="1553"/>
    </location>
</feature>
<keyword evidence="7" id="KW-0677">Repeat</keyword>
<dbReference type="FunFam" id="3.30.160.60:FF:000016">
    <property type="entry name" value="zinc finger protein 37 homolog"/>
    <property type="match status" value="2"/>
</dbReference>
<dbReference type="FunFam" id="3.30.160.60:FF:001450">
    <property type="entry name" value="zinc finger protein 774"/>
    <property type="match status" value="1"/>
</dbReference>
<dbReference type="PROSITE" id="PS50804">
    <property type="entry name" value="SCAN_BOX"/>
    <property type="match status" value="2"/>
</dbReference>
<comment type="subcellular location">
    <subcellularLocation>
        <location evidence="2">Membrane</location>
        <topology evidence="2">Single-pass membrane protein</topology>
    </subcellularLocation>
    <subcellularLocation>
        <location evidence="1">Nucleus</location>
    </subcellularLocation>
</comment>
<gene>
    <name evidence="26" type="primary">LOC103067048</name>
</gene>
<dbReference type="GO" id="GO:0000977">
    <property type="term" value="F:RNA polymerase II transcription regulatory region sequence-specific DNA binding"/>
    <property type="evidence" value="ECO:0007669"/>
    <property type="project" value="TreeGrafter"/>
</dbReference>
<keyword evidence="4" id="KW-0812">Transmembrane</keyword>
<dbReference type="PANTHER" id="PTHR24379:SF131">
    <property type="entry name" value="ZINC FINGER PROTEIN 737-LIKE-RELATED"/>
    <property type="match status" value="1"/>
</dbReference>
<dbReference type="PRINTS" id="PR01638">
    <property type="entry name" value="MHCCLASSI"/>
</dbReference>
<dbReference type="InterPro" id="IPR038269">
    <property type="entry name" value="SCAN_sf"/>
</dbReference>
<feature type="domain" description="C2H2-type" evidence="21">
    <location>
        <begin position="1778"/>
        <end position="1805"/>
    </location>
</feature>
<dbReference type="FunFam" id="3.30.160.60:FF:000990">
    <property type="entry name" value="zinc finger protein 629 isoform X2"/>
    <property type="match status" value="1"/>
</dbReference>
<evidence type="ECO:0000256" key="17">
    <source>
        <dbReference type="ARBA" id="ARBA00023242"/>
    </source>
</evidence>
<dbReference type="FunFam" id="3.30.160.60:FF:000295">
    <property type="entry name" value="zinc finger protein 19"/>
    <property type="match status" value="2"/>
</dbReference>
<evidence type="ECO:0000256" key="12">
    <source>
        <dbReference type="ARBA" id="ARBA00023125"/>
    </source>
</evidence>
<dbReference type="GO" id="GO:0005634">
    <property type="term" value="C:nucleus"/>
    <property type="evidence" value="ECO:0007669"/>
    <property type="project" value="UniProtKB-SubCell"/>
</dbReference>
<dbReference type="Gene3D" id="3.30.500.10">
    <property type="entry name" value="MHC class I-like antigen recognition-like"/>
    <property type="match status" value="1"/>
</dbReference>
<dbReference type="InterPro" id="IPR013783">
    <property type="entry name" value="Ig-like_fold"/>
</dbReference>
<dbReference type="FunFam" id="3.30.160.60:FF:002343">
    <property type="entry name" value="Zinc finger protein 33A"/>
    <property type="match status" value="10"/>
</dbReference>
<dbReference type="FunFam" id="3.30.160.60:FF:002074">
    <property type="entry name" value="Zinc finger protein 841"/>
    <property type="match status" value="2"/>
</dbReference>
<feature type="domain" description="C2H2-type" evidence="21">
    <location>
        <begin position="1722"/>
        <end position="1749"/>
    </location>
</feature>
<sequence length="2014" mass="230295">MYALLDCREKMEAEYAAEKGTGEGLQAVQAGIVGEFLKRNGQEVLDKEATSSEKPRWCFRNFHYLEAKGPREVCSQLHEFCQEWLKPEKHTKAEMLDLVVLEQFLAILPPEMERWVQQRTPGTSSQAVALAEGFLLSQTEVMKKEEEQVQDPLTVIGADFFKLERDSPSASQKLLSVRIKEEEPILDTLQGVGMLLDQGSLLGGGEATPGPPAQESTVWFPKKEEEEEMPLDSSQSVLHMEVMEEKCGSPPTQEQGWNGEPYNGRRSKRNEHQKAEESCRNQAGSVKKEGNPVEVLRDPFCLGSNLPEIPIRHEKPKGARTHSCQVCGKSFNRKSDLNVHWRIHTGEKPYKCQECGKTFRQLASLSSHQRIHTGERPYQCSECGKGFYDKSSLVIHQRIHTGEKPYQCLECGKSFHQSFGLTSHQRIHTGEKPYVCTDCGKRFYDKPHLVRHQRIHTGEKPYTCLECGKSFSQITSFSSHQRIHTGERPFICLECGKSFYDKSNLLTHQRIHTGEKRYKCLECGKSFSQKKSLTCHHSIHTGEKPYRCPECGKNFRQHTDLTSHQKIHTGERPYQCPECGKRFYRKADLNRHQRIHTGVERPIIAWSVEMASDGVSLLRPLGELTRENQPITSEIKQEVYSASSHVLRYFFTGMSEQDQGLPQFVIVGYLDDQQFVHYDSSSRRDLPRGSWIQKLEEDDAQYWEWQTQLSRSWELYFQLSLWNRFNHTPGFHTWQWMHGCELRQDGHKDGSSQFGYDGTDFLSLDKETLTWTAADWRAQVTKRRWEADLVWTQGRKNFLEGDCIEWLQKYLNYGKETLLRKEPPVVKVTQKGSYNRLETLICRLHGFYPKEIDVTWRKGEEILEQETLRGGTTPNSDGTYHTWISIEIDPKDREHYKCHVEHDGLLDPQDFTWEKPAAVGAIVGGVLGALAAAVLMKDAGRATKLHQGTAKNLLLLAMFCGSDNPLGLFTDAGLNFLHLHFGFSSVRTTTKDLKMPLEFPIEAARGPPRQAWQASSFGRARSMRRSFCPERRRCILGMWGEGGAGLSRAPRSLRLAKGLREILAGRGSVWIHWPHLENRQKMEAQYAAGEGAGKGSCEKIWAGTGQKILEEKTMSSEVQHWLFRNVHYQEAKGPRELCSHLHHLCHQWLQPERRTKAQMLDLVILEQFLAVLPTEMERWVRECGAETSSQAVALAEGFLLSQAEEKRQEELQVQGSFLQMVPEFPERRRDPSNPSQELGTSQDDQNSGILLGNGTISLVILGSPPFPGEIRRLAETPTQECPTAQHNITKGLVSFEEVAVYFSKEEWSQLEPHQKALHGEVMLENSQNVASLGSDGQDQVIQNKEGKEEFRNQTELRIPERNKSVHGSKKSTSQCVQNQDFLAHQNHKGKIRTKDLGKGVKILKDNLNLDMHCGSNSKGNQDQCRENEKSLNWRVKMGEKPYKCMECGKSFSKSSSLTCHKRIHTGEKPYKCMECGKSFSKSNHLLSHKRIHTGEKPYKCTECGKSFRWSSQLTSHKRIHSGVIPYKCTECGKSFRENGSLTSHKRIHTGEKPYKCIECGKIFRKSSSLTSHQRIHTGEKPYKCMECGKSFSQSSNLISHKRSHSGEKPYKCMECGKSFMWNSQLTSHKSIHTGEKPYKCVDCGKSFSNSSHLTSHKRIHSGEKPYKCLECGKCFRENGSLTSHKRIHIEEKPCKCMECGKIFQRKSSFISHKCIRTEEKPYKCVDCGKIFRKSSFLISHKRIHTGEKPFKCLECGKTFRENGSLTSHKRIHSGEKPYKCMECGKTFWRSSSLSSHRRIHTGEKPYKCTECGKSFRENGSLTSHKRIHTGEKPYKCTECGKRFNTSSNLSSHRKIHSKEKQYKCMECGKSFTQSACLISHKRIHRGQKPYKCMECGKSFRWSSHLTSHKRIHTGEKPYKCRECGKIFRISSSLTSHKRIHTGEKPYKCRECGKSFRENGSLTVHKRIHTGEKPYKCTECGKSFRKSSNLTSHARIHSGDTQENERDQEAVVLTS</sequence>
<dbReference type="FunFam" id="3.30.500.10:FF:000001">
    <property type="entry name" value="H-2 class I histocompatibility antigen, alpha chain"/>
    <property type="match status" value="1"/>
</dbReference>
<dbReference type="Pfam" id="PF00096">
    <property type="entry name" value="zf-C2H2"/>
    <property type="match status" value="27"/>
</dbReference>
<dbReference type="InterPro" id="IPR001909">
    <property type="entry name" value="KRAB"/>
</dbReference>
<evidence type="ECO:0000256" key="18">
    <source>
        <dbReference type="PROSITE-ProRule" id="PRU00042"/>
    </source>
</evidence>
<feature type="domain" description="Ig-like" evidence="24">
    <location>
        <begin position="823"/>
        <end position="912"/>
    </location>
</feature>
<feature type="domain" description="C2H2-type" evidence="21">
    <location>
        <begin position="1834"/>
        <end position="1861"/>
    </location>
</feature>
<dbReference type="SUPFAM" id="SSF57667">
    <property type="entry name" value="beta-beta-alpha zinc fingers"/>
    <property type="match status" value="16"/>
</dbReference>
<dbReference type="PANTHER" id="PTHR24379">
    <property type="entry name" value="KRAB AND ZINC FINGER DOMAIN-CONTAINING"/>
    <property type="match status" value="1"/>
</dbReference>
<feature type="domain" description="C2H2-type" evidence="21">
    <location>
        <begin position="1974"/>
        <end position="2001"/>
    </location>
</feature>
<comment type="similarity">
    <text evidence="3">Belongs to the krueppel C2H2-type zinc-finger protein family.</text>
</comment>
<feature type="region of interest" description="Disordered" evidence="20">
    <location>
        <begin position="1223"/>
        <end position="1247"/>
    </location>
</feature>
<dbReference type="SMART" id="SM00349">
    <property type="entry name" value="KRAB"/>
    <property type="match status" value="1"/>
</dbReference>
<feature type="domain" description="C2H2-type" evidence="21">
    <location>
        <begin position="1470"/>
        <end position="1497"/>
    </location>
</feature>
<dbReference type="SMART" id="SM00431">
    <property type="entry name" value="SCAN"/>
    <property type="match status" value="2"/>
</dbReference>
<dbReference type="PROSITE" id="PS00028">
    <property type="entry name" value="ZINC_FINGER_C2H2_1"/>
    <property type="match status" value="29"/>
</dbReference>
<feature type="domain" description="C2H2-type" evidence="21">
    <location>
        <begin position="1498"/>
        <end position="1525"/>
    </location>
</feature>
<feature type="domain" description="C2H2-type" evidence="21">
    <location>
        <begin position="1946"/>
        <end position="1973"/>
    </location>
</feature>
<feature type="region of interest" description="Disordered" evidence="20">
    <location>
        <begin position="1990"/>
        <end position="2014"/>
    </location>
</feature>
<keyword evidence="6" id="KW-0732">Signal</keyword>
<feature type="domain" description="SCAN box" evidence="22">
    <location>
        <begin position="1123"/>
        <end position="1198"/>
    </location>
</feature>
<dbReference type="Gene3D" id="1.10.4020.10">
    <property type="entry name" value="DNA breaking-rejoining enzymes"/>
    <property type="match status" value="2"/>
</dbReference>
<dbReference type="Pfam" id="PF02023">
    <property type="entry name" value="SCAN"/>
    <property type="match status" value="2"/>
</dbReference>
<evidence type="ECO:0000256" key="6">
    <source>
        <dbReference type="ARBA" id="ARBA00022729"/>
    </source>
</evidence>
<dbReference type="OMA" id="FCDICNA"/>
<dbReference type="FunFam" id="3.30.160.60:FF:000389">
    <property type="entry name" value="Zinc finger protein"/>
    <property type="match status" value="1"/>
</dbReference>
<feature type="domain" description="C2H2-type" evidence="21">
    <location>
        <begin position="350"/>
        <end position="377"/>
    </location>
</feature>
<dbReference type="FunFam" id="3.30.160.60:FF:001532">
    <property type="entry name" value="Zinc finger protein 483"/>
    <property type="match status" value="1"/>
</dbReference>
<dbReference type="Gene3D" id="3.30.160.60">
    <property type="entry name" value="Classic Zinc Finger"/>
    <property type="match status" value="30"/>
</dbReference>
<dbReference type="InterPro" id="IPR037055">
    <property type="entry name" value="MHC_I-like_Ag-recog_sf"/>
</dbReference>
<organism evidence="25 26">
    <name type="scientific">Python bivittatus</name>
    <name type="common">Burmese python</name>
    <name type="synonym">Python molurus bivittatus</name>
    <dbReference type="NCBI Taxonomy" id="176946"/>
    <lineage>
        <taxon>Eukaryota</taxon>
        <taxon>Metazoa</taxon>
        <taxon>Chordata</taxon>
        <taxon>Craniata</taxon>
        <taxon>Vertebrata</taxon>
        <taxon>Euteleostomi</taxon>
        <taxon>Lepidosauria</taxon>
        <taxon>Squamata</taxon>
        <taxon>Bifurcata</taxon>
        <taxon>Unidentata</taxon>
        <taxon>Episquamata</taxon>
        <taxon>Toxicofera</taxon>
        <taxon>Serpentes</taxon>
        <taxon>Henophidia</taxon>
        <taxon>Pythonidae</taxon>
        <taxon>Python</taxon>
    </lineage>
</organism>
<dbReference type="GO" id="GO:0008270">
    <property type="term" value="F:zinc ion binding"/>
    <property type="evidence" value="ECO:0007669"/>
    <property type="project" value="UniProtKB-KW"/>
</dbReference>
<dbReference type="InterPro" id="IPR013087">
    <property type="entry name" value="Znf_C2H2_type"/>
</dbReference>
<dbReference type="FunFam" id="3.30.160.60:FF:000030">
    <property type="entry name" value="Zinc finger protein 628"/>
    <property type="match status" value="1"/>
</dbReference>
<feature type="compositionally biased region" description="Polar residues" evidence="20">
    <location>
        <begin position="1232"/>
        <end position="1247"/>
    </location>
</feature>
<dbReference type="KEGG" id="pbi:103067048"/>
<evidence type="ECO:0000259" key="21">
    <source>
        <dbReference type="PROSITE" id="PS50157"/>
    </source>
</evidence>
<dbReference type="Gene3D" id="2.60.40.10">
    <property type="entry name" value="Immunoglobulins"/>
    <property type="match status" value="1"/>
</dbReference>
<dbReference type="FunFam" id="1.10.4020.10:FF:000005">
    <property type="entry name" value="Uncharacterized protein"/>
    <property type="match status" value="1"/>
</dbReference>
<dbReference type="FunFam" id="1.10.4020.10:FF:000001">
    <property type="entry name" value="zinc finger protein 263 isoform X1"/>
    <property type="match status" value="1"/>
</dbReference>
<dbReference type="GeneID" id="103067048"/>
<dbReference type="InterPro" id="IPR036179">
    <property type="entry name" value="Ig-like_dom_sf"/>
</dbReference>
<evidence type="ECO:0000256" key="14">
    <source>
        <dbReference type="ARBA" id="ARBA00023157"/>
    </source>
</evidence>
<dbReference type="SUPFAM" id="SSF48726">
    <property type="entry name" value="Immunoglobulin"/>
    <property type="match status" value="1"/>
</dbReference>
<evidence type="ECO:0000256" key="19">
    <source>
        <dbReference type="RuleBase" id="RU004439"/>
    </source>
</evidence>
<feature type="domain" description="C2H2-type" evidence="21">
    <location>
        <begin position="1806"/>
        <end position="1833"/>
    </location>
</feature>
<feature type="domain" description="C2H2-type" evidence="21">
    <location>
        <begin position="546"/>
        <end position="573"/>
    </location>
</feature>
<dbReference type="CDD" id="cd07936">
    <property type="entry name" value="SCAN"/>
    <property type="match status" value="2"/>
</dbReference>
<evidence type="ECO:0000259" key="23">
    <source>
        <dbReference type="PROSITE" id="PS50805"/>
    </source>
</evidence>
<evidence type="ECO:0000313" key="26">
    <source>
        <dbReference type="RefSeq" id="XP_025031327.1"/>
    </source>
</evidence>
<keyword evidence="5" id="KW-0479">Metal-binding</keyword>
<dbReference type="SUPFAM" id="SSF109640">
    <property type="entry name" value="KRAB domain (Kruppel-associated box)"/>
    <property type="match status" value="1"/>
</dbReference>
<dbReference type="SUPFAM" id="SSF54452">
    <property type="entry name" value="MHC antigen-recognition domain"/>
    <property type="match status" value="1"/>
</dbReference>
<feature type="domain" description="C2H2-type" evidence="21">
    <location>
        <begin position="1582"/>
        <end position="1609"/>
    </location>
</feature>
<feature type="domain" description="SCAN box" evidence="22">
    <location>
        <begin position="56"/>
        <end position="134"/>
    </location>
</feature>
<evidence type="ECO:0000256" key="2">
    <source>
        <dbReference type="ARBA" id="ARBA00004167"/>
    </source>
</evidence>
<feature type="domain" description="C2H2-type" evidence="21">
    <location>
        <begin position="1638"/>
        <end position="1665"/>
    </location>
</feature>
<feature type="domain" description="C2H2-type" evidence="21">
    <location>
        <begin position="518"/>
        <end position="545"/>
    </location>
</feature>
<dbReference type="PROSITE" id="PS50805">
    <property type="entry name" value="KRAB"/>
    <property type="match status" value="1"/>
</dbReference>
<evidence type="ECO:0000256" key="11">
    <source>
        <dbReference type="ARBA" id="ARBA00023015"/>
    </source>
</evidence>
<dbReference type="FunFam" id="2.60.40.10:FF:000204">
    <property type="entry name" value="Major histocompatibility complex, class I-related protein"/>
    <property type="match status" value="1"/>
</dbReference>
<dbReference type="Proteomes" id="UP000695026">
    <property type="component" value="Unplaced"/>
</dbReference>
<evidence type="ECO:0000313" key="25">
    <source>
        <dbReference type="Proteomes" id="UP000695026"/>
    </source>
</evidence>
<accession>A0A9F5N4J8</accession>
<evidence type="ECO:0000256" key="20">
    <source>
        <dbReference type="SAM" id="MobiDB-lite"/>
    </source>
</evidence>
<evidence type="ECO:0000256" key="4">
    <source>
        <dbReference type="ARBA" id="ARBA00022692"/>
    </source>
</evidence>
<evidence type="ECO:0000256" key="13">
    <source>
        <dbReference type="ARBA" id="ARBA00023136"/>
    </source>
</evidence>
<feature type="domain" description="C2H2-type" evidence="21">
    <location>
        <begin position="490"/>
        <end position="517"/>
    </location>
</feature>
<keyword evidence="13" id="KW-0472">Membrane</keyword>
<dbReference type="CDD" id="cd07765">
    <property type="entry name" value="KRAB_A-box"/>
    <property type="match status" value="1"/>
</dbReference>
<dbReference type="Pfam" id="PF00129">
    <property type="entry name" value="MHC_I"/>
    <property type="match status" value="1"/>
</dbReference>
<dbReference type="FunFam" id="3.30.160.60:FF:000034">
    <property type="entry name" value="zinc finger protein 25"/>
    <property type="match status" value="1"/>
</dbReference>
<dbReference type="InterPro" id="IPR011161">
    <property type="entry name" value="MHC_I-like_Ag-recog"/>
</dbReference>
<dbReference type="InterPro" id="IPR036236">
    <property type="entry name" value="Znf_C2H2_sf"/>
</dbReference>
<dbReference type="Pfam" id="PF07654">
    <property type="entry name" value="C1-set"/>
    <property type="match status" value="1"/>
</dbReference>
<name>A0A9F5N4J8_PYTBI</name>
<dbReference type="InterPro" id="IPR003006">
    <property type="entry name" value="Ig/MHC_CS"/>
</dbReference>
<feature type="domain" description="C2H2-type" evidence="21">
    <location>
        <begin position="1890"/>
        <end position="1917"/>
    </location>
</feature>
<dbReference type="OrthoDB" id="8936120at2759"/>
<dbReference type="GO" id="GO:0016020">
    <property type="term" value="C:membrane"/>
    <property type="evidence" value="ECO:0007669"/>
    <property type="project" value="UniProtKB-SubCell"/>
</dbReference>
<dbReference type="FunFam" id="3.30.160.60:FF:000806">
    <property type="entry name" value="Zinc finger protein"/>
    <property type="match status" value="1"/>
</dbReference>
<dbReference type="FunFam" id="3.30.160.60:FF:000238">
    <property type="entry name" value="Zinc finger protein 485"/>
    <property type="match status" value="1"/>
</dbReference>
<keyword evidence="11" id="KW-0805">Transcription regulation</keyword>
<proteinExistence type="inferred from homology"/>
<feature type="domain" description="C2H2-type" evidence="21">
    <location>
        <begin position="1694"/>
        <end position="1721"/>
    </location>
</feature>
<keyword evidence="17" id="KW-0539">Nucleus</keyword>
<feature type="domain" description="C2H2-type" evidence="21">
    <location>
        <begin position="1918"/>
        <end position="1945"/>
    </location>
</feature>
<evidence type="ECO:0000256" key="9">
    <source>
        <dbReference type="ARBA" id="ARBA00022833"/>
    </source>
</evidence>
<dbReference type="InterPro" id="IPR003309">
    <property type="entry name" value="SCAN_dom"/>
</dbReference>
<dbReference type="SUPFAM" id="SSF47353">
    <property type="entry name" value="Retrovirus capsid dimerization domain-like"/>
    <property type="match status" value="2"/>
</dbReference>
<dbReference type="FunFam" id="3.30.160.60:FF:002090">
    <property type="entry name" value="Zinc finger protein 473"/>
    <property type="match status" value="2"/>
</dbReference>
<dbReference type="PROSITE" id="PS00290">
    <property type="entry name" value="IG_MHC"/>
    <property type="match status" value="1"/>
</dbReference>
<evidence type="ECO:0000256" key="10">
    <source>
        <dbReference type="ARBA" id="ARBA00022989"/>
    </source>
</evidence>
<keyword evidence="10" id="KW-1133">Transmembrane helix</keyword>
<keyword evidence="15" id="KW-0804">Transcription</keyword>
<dbReference type="InterPro" id="IPR001039">
    <property type="entry name" value="MHC_I_a_a1/a2"/>
</dbReference>
<feature type="region of interest" description="Disordered" evidence="20">
    <location>
        <begin position="247"/>
        <end position="286"/>
    </location>
</feature>
<feature type="domain" description="C2H2-type" evidence="21">
    <location>
        <begin position="378"/>
        <end position="405"/>
    </location>
</feature>
<dbReference type="PROSITE" id="PS50835">
    <property type="entry name" value="IG_LIKE"/>
    <property type="match status" value="1"/>
</dbReference>
<keyword evidence="25" id="KW-1185">Reference proteome</keyword>
<comment type="similarity">
    <text evidence="19">Belongs to the MHC class I family.</text>
</comment>
<dbReference type="InterPro" id="IPR036051">
    <property type="entry name" value="KRAB_dom_sf"/>
</dbReference>
<protein>
    <submittedName>
        <fullName evidence="26">Uncharacterized protein LOC103067048</fullName>
    </submittedName>
</protein>
<dbReference type="SMART" id="SM00407">
    <property type="entry name" value="IGc1"/>
    <property type="match status" value="1"/>
</dbReference>
<dbReference type="GO" id="GO:0000981">
    <property type="term" value="F:DNA-binding transcription factor activity, RNA polymerase II-specific"/>
    <property type="evidence" value="ECO:0007669"/>
    <property type="project" value="TreeGrafter"/>
</dbReference>
<evidence type="ECO:0000256" key="16">
    <source>
        <dbReference type="ARBA" id="ARBA00023180"/>
    </source>
</evidence>
<feature type="domain" description="KRAB" evidence="23">
    <location>
        <begin position="1293"/>
        <end position="1362"/>
    </location>
</feature>
<reference evidence="26" key="1">
    <citation type="submission" date="2025-08" db="UniProtKB">
        <authorList>
            <consortium name="RefSeq"/>
        </authorList>
    </citation>
    <scope>IDENTIFICATION</scope>
    <source>
        <tissue evidence="26">Liver</tissue>
    </source>
</reference>
<dbReference type="FunFam" id="3.30.160.60:FF:001997">
    <property type="entry name" value="Uncharacterized protein"/>
    <property type="match status" value="2"/>
</dbReference>
<feature type="domain" description="C2H2-type" evidence="21">
    <location>
        <begin position="1610"/>
        <end position="1637"/>
    </location>
</feature>
<dbReference type="SMART" id="SM00355">
    <property type="entry name" value="ZnF_C2H2"/>
    <property type="match status" value="30"/>
</dbReference>
<feature type="domain" description="C2H2-type" evidence="21">
    <location>
        <begin position="574"/>
        <end position="601"/>
    </location>
</feature>
<keyword evidence="16" id="KW-0325">Glycoprotein</keyword>
<feature type="domain" description="C2H2-type" evidence="21">
    <location>
        <begin position="1554"/>
        <end position="1581"/>
    </location>
</feature>
<evidence type="ECO:0000256" key="3">
    <source>
        <dbReference type="ARBA" id="ARBA00006991"/>
    </source>
</evidence>
<keyword evidence="8 18" id="KW-0863">Zinc-finger</keyword>
<evidence type="ECO:0000256" key="8">
    <source>
        <dbReference type="ARBA" id="ARBA00022771"/>
    </source>
</evidence>
<feature type="domain" description="C2H2-type" evidence="21">
    <location>
        <begin position="1666"/>
        <end position="1693"/>
    </location>
</feature>
<dbReference type="InterPro" id="IPR011162">
    <property type="entry name" value="MHC_I/II-like_Ag-recog"/>
</dbReference>
<evidence type="ECO:0000256" key="7">
    <source>
        <dbReference type="ARBA" id="ARBA00022737"/>
    </source>
</evidence>
<evidence type="ECO:0000259" key="22">
    <source>
        <dbReference type="PROSITE" id="PS50804"/>
    </source>
</evidence>
<evidence type="ECO:0000256" key="15">
    <source>
        <dbReference type="ARBA" id="ARBA00023163"/>
    </source>
</evidence>
<feature type="domain" description="C2H2-type" evidence="21">
    <location>
        <begin position="322"/>
        <end position="349"/>
    </location>
</feature>
<dbReference type="Gene3D" id="6.10.140.140">
    <property type="match status" value="1"/>
</dbReference>
<dbReference type="RefSeq" id="XP_025031327.1">
    <property type="nucleotide sequence ID" value="XM_025175559.1"/>
</dbReference>